<dbReference type="Gene3D" id="1.10.150.870">
    <property type="match status" value="1"/>
</dbReference>
<name>A0A846MM52_9BACT</name>
<dbReference type="NCBIfam" id="NF004226">
    <property type="entry name" value="PRK05673.1"/>
    <property type="match status" value="1"/>
</dbReference>
<dbReference type="EC" id="2.7.7.7" evidence="2"/>
<evidence type="ECO:0000256" key="3">
    <source>
        <dbReference type="ARBA" id="ARBA00019114"/>
    </source>
</evidence>
<dbReference type="GO" id="GO:0003887">
    <property type="term" value="F:DNA-directed DNA polymerase activity"/>
    <property type="evidence" value="ECO:0007669"/>
    <property type="project" value="UniProtKB-KW"/>
</dbReference>
<feature type="domain" description="Polymerase/histidinol phosphatase N-terminal" evidence="9">
    <location>
        <begin position="8"/>
        <end position="75"/>
    </location>
</feature>
<evidence type="ECO:0000256" key="2">
    <source>
        <dbReference type="ARBA" id="ARBA00012417"/>
    </source>
</evidence>
<dbReference type="CDD" id="cd04485">
    <property type="entry name" value="DnaE_OBF"/>
    <property type="match status" value="1"/>
</dbReference>
<keyword evidence="4 10" id="KW-0808">Transferase</keyword>
<dbReference type="InterPro" id="IPR003141">
    <property type="entry name" value="Pol/His_phosphatase_N"/>
</dbReference>
<keyword evidence="11" id="KW-1185">Reference proteome</keyword>
<protein>
    <recommendedName>
        <fullName evidence="3">DNA polymerase III subunit alpha</fullName>
        <ecNumber evidence="2">2.7.7.7</ecNumber>
    </recommendedName>
</protein>
<evidence type="ECO:0000313" key="10">
    <source>
        <dbReference type="EMBL" id="NIK72608.1"/>
    </source>
</evidence>
<accession>A0A846MM52</accession>
<evidence type="ECO:0000256" key="5">
    <source>
        <dbReference type="ARBA" id="ARBA00022695"/>
    </source>
</evidence>
<reference evidence="10 11" key="1">
    <citation type="submission" date="2020-03" db="EMBL/GenBank/DDBJ databases">
        <title>Genomic Encyclopedia of Type Strains, Phase IV (KMG-IV): sequencing the most valuable type-strain genomes for metagenomic binning, comparative biology and taxonomic classification.</title>
        <authorList>
            <person name="Goeker M."/>
        </authorList>
    </citation>
    <scope>NUCLEOTIDE SEQUENCE [LARGE SCALE GENOMIC DNA]</scope>
    <source>
        <strain evidence="10 11">DSM 5718</strain>
    </source>
</reference>
<organism evidence="10 11">
    <name type="scientific">Thermonema lapsum</name>
    <dbReference type="NCBI Taxonomy" id="28195"/>
    <lineage>
        <taxon>Bacteria</taxon>
        <taxon>Pseudomonadati</taxon>
        <taxon>Bacteroidota</taxon>
        <taxon>Cytophagia</taxon>
        <taxon>Cytophagales</taxon>
        <taxon>Thermonemataceae</taxon>
        <taxon>Thermonema</taxon>
    </lineage>
</organism>
<dbReference type="SMART" id="SM00481">
    <property type="entry name" value="POLIIIAc"/>
    <property type="match status" value="1"/>
</dbReference>
<keyword evidence="7" id="KW-0239">DNA-directed DNA polymerase</keyword>
<evidence type="ECO:0000259" key="9">
    <source>
        <dbReference type="SMART" id="SM00481"/>
    </source>
</evidence>
<dbReference type="NCBIfam" id="NF005298">
    <property type="entry name" value="PRK06826.1"/>
    <property type="match status" value="1"/>
</dbReference>
<dbReference type="Pfam" id="PF07733">
    <property type="entry name" value="DNA_pol3_alpha"/>
    <property type="match status" value="1"/>
</dbReference>
<dbReference type="GO" id="GO:0008408">
    <property type="term" value="F:3'-5' exonuclease activity"/>
    <property type="evidence" value="ECO:0007669"/>
    <property type="project" value="InterPro"/>
</dbReference>
<dbReference type="InterPro" id="IPR016195">
    <property type="entry name" value="Pol/histidinol_Pase-like"/>
</dbReference>
<dbReference type="Pfam" id="PF14579">
    <property type="entry name" value="HHH_6"/>
    <property type="match status" value="1"/>
</dbReference>
<dbReference type="PANTHER" id="PTHR32294:SF0">
    <property type="entry name" value="DNA POLYMERASE III SUBUNIT ALPHA"/>
    <property type="match status" value="1"/>
</dbReference>
<dbReference type="InterPro" id="IPR004365">
    <property type="entry name" value="NA-bd_OB_tRNA"/>
</dbReference>
<dbReference type="Pfam" id="PF17657">
    <property type="entry name" value="DNA_pol3_finger"/>
    <property type="match status" value="1"/>
</dbReference>
<evidence type="ECO:0000256" key="7">
    <source>
        <dbReference type="ARBA" id="ARBA00022932"/>
    </source>
</evidence>
<proteinExistence type="predicted"/>
<dbReference type="GO" id="GO:0003676">
    <property type="term" value="F:nucleic acid binding"/>
    <property type="evidence" value="ECO:0007669"/>
    <property type="project" value="InterPro"/>
</dbReference>
<evidence type="ECO:0000313" key="11">
    <source>
        <dbReference type="Proteomes" id="UP000537126"/>
    </source>
</evidence>
<keyword evidence="6" id="KW-0235">DNA replication</keyword>
<dbReference type="Proteomes" id="UP000537126">
    <property type="component" value="Unassembled WGS sequence"/>
</dbReference>
<dbReference type="InterPro" id="IPR004013">
    <property type="entry name" value="PHP_dom"/>
</dbReference>
<dbReference type="InterPro" id="IPR040982">
    <property type="entry name" value="DNA_pol3_finger"/>
</dbReference>
<evidence type="ECO:0000256" key="6">
    <source>
        <dbReference type="ARBA" id="ARBA00022705"/>
    </source>
</evidence>
<dbReference type="InterPro" id="IPR011708">
    <property type="entry name" value="DNA_pol3_alpha_NTPase_dom"/>
</dbReference>
<comment type="catalytic activity">
    <reaction evidence="8">
        <text>DNA(n) + a 2'-deoxyribonucleoside 5'-triphosphate = DNA(n+1) + diphosphate</text>
        <dbReference type="Rhea" id="RHEA:22508"/>
        <dbReference type="Rhea" id="RHEA-COMP:17339"/>
        <dbReference type="Rhea" id="RHEA-COMP:17340"/>
        <dbReference type="ChEBI" id="CHEBI:33019"/>
        <dbReference type="ChEBI" id="CHEBI:61560"/>
        <dbReference type="ChEBI" id="CHEBI:173112"/>
        <dbReference type="EC" id="2.7.7.7"/>
    </reaction>
</comment>
<evidence type="ECO:0000256" key="1">
    <source>
        <dbReference type="ARBA" id="ARBA00004496"/>
    </source>
</evidence>
<dbReference type="RefSeq" id="WP_166917928.1">
    <property type="nucleotide sequence ID" value="NZ_JAASRN010000001.1"/>
</dbReference>
<dbReference type="Pfam" id="PF02811">
    <property type="entry name" value="PHP"/>
    <property type="match status" value="1"/>
</dbReference>
<dbReference type="PANTHER" id="PTHR32294">
    <property type="entry name" value="DNA POLYMERASE III SUBUNIT ALPHA"/>
    <property type="match status" value="1"/>
</dbReference>
<dbReference type="EMBL" id="JAASRN010000001">
    <property type="protein sequence ID" value="NIK72608.1"/>
    <property type="molecule type" value="Genomic_DNA"/>
</dbReference>
<dbReference type="InterPro" id="IPR041931">
    <property type="entry name" value="DNA_pol3_alpha_thumb_dom"/>
</dbReference>
<dbReference type="AlphaFoldDB" id="A0A846MM52"/>
<dbReference type="SUPFAM" id="SSF89550">
    <property type="entry name" value="PHP domain-like"/>
    <property type="match status" value="1"/>
</dbReference>
<dbReference type="GO" id="GO:0005737">
    <property type="term" value="C:cytoplasm"/>
    <property type="evidence" value="ECO:0007669"/>
    <property type="project" value="UniProtKB-SubCell"/>
</dbReference>
<gene>
    <name evidence="10" type="ORF">FHS56_000094</name>
</gene>
<dbReference type="Gene3D" id="3.20.20.140">
    <property type="entry name" value="Metal-dependent hydrolases"/>
    <property type="match status" value="1"/>
</dbReference>
<dbReference type="Gene3D" id="1.10.10.1600">
    <property type="entry name" value="Bacterial DNA polymerase III alpha subunit, thumb domain"/>
    <property type="match status" value="1"/>
</dbReference>
<dbReference type="Pfam" id="PF01336">
    <property type="entry name" value="tRNA_anti-codon"/>
    <property type="match status" value="1"/>
</dbReference>
<evidence type="ECO:0000256" key="8">
    <source>
        <dbReference type="ARBA" id="ARBA00049244"/>
    </source>
</evidence>
<dbReference type="CDD" id="cd12113">
    <property type="entry name" value="PHP_PolIIIA_DnaE3"/>
    <property type="match status" value="1"/>
</dbReference>
<keyword evidence="5 10" id="KW-0548">Nucleotidyltransferase</keyword>
<comment type="subcellular location">
    <subcellularLocation>
        <location evidence="1">Cytoplasm</location>
    </subcellularLocation>
</comment>
<dbReference type="InterPro" id="IPR004805">
    <property type="entry name" value="DnaE2/DnaE/PolC"/>
</dbReference>
<comment type="caution">
    <text evidence="10">The sequence shown here is derived from an EMBL/GenBank/DDBJ whole genome shotgun (WGS) entry which is preliminary data.</text>
</comment>
<dbReference type="GO" id="GO:0006260">
    <property type="term" value="P:DNA replication"/>
    <property type="evidence" value="ECO:0007669"/>
    <property type="project" value="UniProtKB-KW"/>
</dbReference>
<sequence>MPDIIPFIHLHCHTQFSLLDGATRIEDMMRKAKEDGMKAVALTDHGNMFGAFKFVAEAHKQGVKPIVGCEFYLVEDRFKKQFSREEKDVRYHQLLLAKNPEGYKNLSKLCSLGFIEGYYSKYPRIDKELIRKYHKGLIATSCCIGAEIPQTILRQGEAAAEEKLKWWIDVFGDDFYIELQRHHLENIDGTGISQEDINQTLLRWAKKYNLKVIATNDSHYLDQDDWNAHDILLCINTGAKQSDPKGEGKGMRFAFPNNEFYFKTQAEMNRLFADVPQALDFTNEIYDKVETLQLKRDILMPHFPIPPGFKNQDEYLRHLTFEGAKRRYDTITPEIEERINYELNVIQNMGFSGYFLIVQDFIAAARKLGVSVGPGRGSAAGSVVAYCTGITNIDPIRYNLLFERFLNPERVSMPDIDVDFDDEGRQRVIDYVVEKYGRNQVAHIITYGTMAAKMAVRDVGRVLELPLQETDALAKLIPDKPGTKLQQAIEETPELKEIYQSNDLKAKVLREALVLEGSVRSRGVHAAGIIIAPGDLTDYIPVCTAQDTDLLVTQFDGKVIEDAGMLKMDFLGLKTLTIIKDALAMIKKNKGIDIDIDHIPLDDAKTFELYQRGETIGTFQFESEGMQMYLRQLKPTNIEDLIAMNALYRPGPLQFIPVYIRRKHGKEAVEYPHPLLEPILRDTFGIMVYQEQIMQAAQVLAGYTLGGADLLRRAMGKKKKEEMDKQRATFVKGCKEKNNIPEDKANEIFDIMAKFAEYGFNRSHSAAYSVVAYQTAYLKANYPAEYMAAVLTHNMSNIDKINFFLAECRRMGLDVLGPDVNQSDVHFVAVNDKEIRFGLAAIKGVGEAAVRSIIEERNQNGAFSDIFDFVRRVNLSQVNKKIMEGLALAGAFDCFGLDRSQYFHEEEGQIYIEKLLRYASAYQAEKLKAQQSIFGNMQGDVALPPPKAPRCEPWGAVHKLKKEKEVVGFYLSGHPLDMYEMEVKHLCNKRLDELADYRPTNGQHSELIRIAGVVTEVTRRQAKNGNPFMIFTIEDFHGSLQIALFGKDYAQFMPYVDSGQLLYIEGEMRLRYNSQDQWEFRPKKMEFLSELRKQAWKGVRLLIDLENFDPDTLPELEKLAQDYAGDKWMEVHLFDPKKQISVGTLSQKYKLSVSKRLLESLNRLPGIKAQPVH</sequence>
<dbReference type="InterPro" id="IPR029460">
    <property type="entry name" value="DNAPol_HHH"/>
</dbReference>
<dbReference type="NCBIfam" id="TIGR00594">
    <property type="entry name" value="polc"/>
    <property type="match status" value="1"/>
</dbReference>
<evidence type="ECO:0000256" key="4">
    <source>
        <dbReference type="ARBA" id="ARBA00022679"/>
    </source>
</evidence>